<gene>
    <name evidence="2" type="ORF">GH810_05100</name>
</gene>
<evidence type="ECO:0000256" key="1">
    <source>
        <dbReference type="SAM" id="Phobius"/>
    </source>
</evidence>
<keyword evidence="1" id="KW-0472">Membrane</keyword>
<keyword evidence="3" id="KW-1185">Reference proteome</keyword>
<keyword evidence="1" id="KW-1133">Transmembrane helix</keyword>
<dbReference type="RefSeq" id="WP_170253888.1">
    <property type="nucleotide sequence ID" value="NZ_RXYA01000005.1"/>
</dbReference>
<proteinExistence type="predicted"/>
<evidence type="ECO:0000313" key="2">
    <source>
        <dbReference type="EMBL" id="MBC3887681.1"/>
    </source>
</evidence>
<keyword evidence="1" id="KW-0812">Transmembrane</keyword>
<accession>A0A923HXB0</accession>
<dbReference type="EMBL" id="WJBD01000004">
    <property type="protein sequence ID" value="MBC3887681.1"/>
    <property type="molecule type" value="Genomic_DNA"/>
</dbReference>
<dbReference type="Proteomes" id="UP000616595">
    <property type="component" value="Unassembled WGS sequence"/>
</dbReference>
<feature type="transmembrane region" description="Helical" evidence="1">
    <location>
        <begin position="24"/>
        <end position="44"/>
    </location>
</feature>
<sequence length="57" mass="6463">MCCHKKEENQSEESQCCFIAHKEKIVPCVLGVFAALFMIAGFILGHKFLCKKESDEI</sequence>
<name>A0A923HXB0_9FIRM</name>
<protein>
    <submittedName>
        <fullName evidence="2">Uncharacterized protein</fullName>
    </submittedName>
</protein>
<reference evidence="2" key="2">
    <citation type="submission" date="2020-10" db="EMBL/GenBank/DDBJ databases">
        <title>Comparative genomics of the Acetobacterium genus.</title>
        <authorList>
            <person name="Marshall C."/>
            <person name="May H."/>
            <person name="Norman S."/>
        </authorList>
    </citation>
    <scope>NUCLEOTIDE SEQUENCE</scope>
    <source>
        <strain evidence="2">DER-2019</strain>
    </source>
</reference>
<organism evidence="2 3">
    <name type="scientific">Acetobacterium paludosum</name>
    <dbReference type="NCBI Taxonomy" id="52693"/>
    <lineage>
        <taxon>Bacteria</taxon>
        <taxon>Bacillati</taxon>
        <taxon>Bacillota</taxon>
        <taxon>Clostridia</taxon>
        <taxon>Eubacteriales</taxon>
        <taxon>Eubacteriaceae</taxon>
        <taxon>Acetobacterium</taxon>
    </lineage>
</organism>
<comment type="caution">
    <text evidence="2">The sequence shown here is derived from an EMBL/GenBank/DDBJ whole genome shotgun (WGS) entry which is preliminary data.</text>
</comment>
<evidence type="ECO:0000313" key="3">
    <source>
        <dbReference type="Proteomes" id="UP000616595"/>
    </source>
</evidence>
<dbReference type="AlphaFoldDB" id="A0A923HXB0"/>
<reference evidence="2" key="1">
    <citation type="submission" date="2019-10" db="EMBL/GenBank/DDBJ databases">
        <authorList>
            <person name="Ross D.E."/>
            <person name="Gulliver D."/>
        </authorList>
    </citation>
    <scope>NUCLEOTIDE SEQUENCE</scope>
    <source>
        <strain evidence="2">DER-2019</strain>
    </source>
</reference>